<dbReference type="OrthoDB" id="1690240at2759"/>
<protein>
    <recommendedName>
        <fullName evidence="4">Vesicle-fusing ATPase</fullName>
        <ecNumber evidence="4">3.6.4.6</ecNumber>
    </recommendedName>
</protein>
<accession>A0A2V0P6P4</accession>
<dbReference type="GO" id="GO:0005795">
    <property type="term" value="C:Golgi stack"/>
    <property type="evidence" value="ECO:0007669"/>
    <property type="project" value="TreeGrafter"/>
</dbReference>
<evidence type="ECO:0000256" key="3">
    <source>
        <dbReference type="ARBA" id="ARBA00022840"/>
    </source>
</evidence>
<evidence type="ECO:0000256" key="1">
    <source>
        <dbReference type="ARBA" id="ARBA00006914"/>
    </source>
</evidence>
<keyword evidence="2 4" id="KW-0547">Nucleotide-binding</keyword>
<name>A0A2V0P6P4_9CHLO</name>
<gene>
    <name evidence="5" type="ORF">Rsub_08509</name>
</gene>
<dbReference type="PANTHER" id="PTHR23078">
    <property type="entry name" value="VESICULAR-FUSION PROTEIN NSF"/>
    <property type="match status" value="1"/>
</dbReference>
<dbReference type="GO" id="GO:0016887">
    <property type="term" value="F:ATP hydrolysis activity"/>
    <property type="evidence" value="ECO:0007669"/>
    <property type="project" value="InterPro"/>
</dbReference>
<keyword evidence="4" id="KW-0378">Hydrolase</keyword>
<comment type="function">
    <text evidence="4">Required for vesicle-mediated transport. Catalyzes the fusion of transport vesicles within the Golgi cisternae. Is also required for transport from the endoplasmic reticulum to the Golgi stack. Seems to function as a fusion protein required for the delivery of cargo proteins to all compartments of the Golgi stack independent of vesicle origin.</text>
</comment>
<dbReference type="Proteomes" id="UP000247498">
    <property type="component" value="Unassembled WGS sequence"/>
</dbReference>
<dbReference type="GO" id="GO:0046872">
    <property type="term" value="F:metal ion binding"/>
    <property type="evidence" value="ECO:0007669"/>
    <property type="project" value="UniProtKB-UniRule"/>
</dbReference>
<comment type="cofactor">
    <cofactor evidence="4">
        <name>Mg(2+)</name>
        <dbReference type="ChEBI" id="CHEBI:18420"/>
    </cofactor>
    <text evidence="4">Binds 1 Mg(2+) ion per subunit.</text>
</comment>
<dbReference type="GO" id="GO:0006891">
    <property type="term" value="P:intra-Golgi vesicle-mediated transport"/>
    <property type="evidence" value="ECO:0007669"/>
    <property type="project" value="TreeGrafter"/>
</dbReference>
<keyword evidence="4" id="KW-0931">ER-Golgi transport</keyword>
<comment type="caution">
    <text evidence="5">The sequence shown here is derived from an EMBL/GenBank/DDBJ whole genome shotgun (WGS) entry which is preliminary data.</text>
</comment>
<keyword evidence="4" id="KW-0479">Metal-binding</keyword>
<keyword evidence="3 4" id="KW-0067">ATP-binding</keyword>
<dbReference type="FunFam" id="3.40.50.300:FF:000166">
    <property type="entry name" value="vesicle-fusing ATPase isoform X1"/>
    <property type="match status" value="1"/>
</dbReference>
<dbReference type="InParanoid" id="A0A2V0P6P4"/>
<keyword evidence="4" id="KW-0460">Magnesium</keyword>
<dbReference type="GO" id="GO:0043001">
    <property type="term" value="P:Golgi to plasma membrane protein transport"/>
    <property type="evidence" value="ECO:0007669"/>
    <property type="project" value="TreeGrafter"/>
</dbReference>
<evidence type="ECO:0000256" key="2">
    <source>
        <dbReference type="ARBA" id="ARBA00022741"/>
    </source>
</evidence>
<dbReference type="SUPFAM" id="SSF52540">
    <property type="entry name" value="P-loop containing nucleoside triphosphate hydrolases"/>
    <property type="match status" value="1"/>
</dbReference>
<evidence type="ECO:0000313" key="5">
    <source>
        <dbReference type="EMBL" id="GBF95528.1"/>
    </source>
</evidence>
<dbReference type="Gene3D" id="3.40.50.300">
    <property type="entry name" value="P-loop containing nucleotide triphosphate hydrolases"/>
    <property type="match status" value="1"/>
</dbReference>
<dbReference type="EMBL" id="BDRX01000066">
    <property type="protein sequence ID" value="GBF95528.1"/>
    <property type="molecule type" value="Genomic_DNA"/>
</dbReference>
<evidence type="ECO:0000313" key="6">
    <source>
        <dbReference type="Proteomes" id="UP000247498"/>
    </source>
</evidence>
<dbReference type="PANTHER" id="PTHR23078:SF3">
    <property type="entry name" value="VESICLE-FUSING ATPASE"/>
    <property type="match status" value="1"/>
</dbReference>
<comment type="catalytic activity">
    <reaction evidence="4">
        <text>ATP + H2O = ADP + phosphate + H(+)</text>
        <dbReference type="Rhea" id="RHEA:13065"/>
        <dbReference type="ChEBI" id="CHEBI:15377"/>
        <dbReference type="ChEBI" id="CHEBI:15378"/>
        <dbReference type="ChEBI" id="CHEBI:30616"/>
        <dbReference type="ChEBI" id="CHEBI:43474"/>
        <dbReference type="ChEBI" id="CHEBI:456216"/>
        <dbReference type="EC" id="3.6.4.6"/>
    </reaction>
</comment>
<keyword evidence="4" id="KW-0813">Transport</keyword>
<dbReference type="GO" id="GO:0005524">
    <property type="term" value="F:ATP binding"/>
    <property type="evidence" value="ECO:0007669"/>
    <property type="project" value="UniProtKB-UniRule"/>
</dbReference>
<dbReference type="GO" id="GO:0035494">
    <property type="term" value="P:SNARE complex disassembly"/>
    <property type="evidence" value="ECO:0007669"/>
    <property type="project" value="InterPro"/>
</dbReference>
<sequence>MVGYAEPAKGSTTTKIFEDAYKSPLSIVILDDIERLLEYVAIGPRFSNLILQVLLVLVKKQPPAGRKLLVIGTTSSGQVLDSMGLAEAFNVLLHVPALRGEEVSRVLAQEGAFAEADIPAAVDILAKYCGRDVPIKKLLLWLEMARQELPEQGGRVPLEAWQAVLQDLSS</sequence>
<dbReference type="EC" id="3.6.4.6" evidence="4"/>
<comment type="subcellular location">
    <subcellularLocation>
        <location evidence="4">Cytoplasm</location>
    </subcellularLocation>
</comment>
<comment type="similarity">
    <text evidence="1 4">Belongs to the AAA ATPase family.</text>
</comment>
<dbReference type="STRING" id="307507.A0A2V0P6P4"/>
<keyword evidence="4" id="KW-0963">Cytoplasm</keyword>
<reference evidence="5 6" key="1">
    <citation type="journal article" date="2018" name="Sci. Rep.">
        <title>Raphidocelis subcapitata (=Pseudokirchneriella subcapitata) provides an insight into genome evolution and environmental adaptations in the Sphaeropleales.</title>
        <authorList>
            <person name="Suzuki S."/>
            <person name="Yamaguchi H."/>
            <person name="Nakajima N."/>
            <person name="Kawachi M."/>
        </authorList>
    </citation>
    <scope>NUCLEOTIDE SEQUENCE [LARGE SCALE GENOMIC DNA]</scope>
    <source>
        <strain evidence="5 6">NIES-35</strain>
    </source>
</reference>
<dbReference type="InterPro" id="IPR027417">
    <property type="entry name" value="P-loop_NTPase"/>
</dbReference>
<proteinExistence type="inferred from homology"/>
<dbReference type="InterPro" id="IPR039812">
    <property type="entry name" value="Vesicle-fus_ATPase"/>
</dbReference>
<evidence type="ECO:0000256" key="4">
    <source>
        <dbReference type="RuleBase" id="RU367045"/>
    </source>
</evidence>
<keyword evidence="4" id="KW-0653">Protein transport</keyword>
<organism evidence="5 6">
    <name type="scientific">Raphidocelis subcapitata</name>
    <dbReference type="NCBI Taxonomy" id="307507"/>
    <lineage>
        <taxon>Eukaryota</taxon>
        <taxon>Viridiplantae</taxon>
        <taxon>Chlorophyta</taxon>
        <taxon>core chlorophytes</taxon>
        <taxon>Chlorophyceae</taxon>
        <taxon>CS clade</taxon>
        <taxon>Sphaeropleales</taxon>
        <taxon>Selenastraceae</taxon>
        <taxon>Raphidocelis</taxon>
    </lineage>
</organism>
<dbReference type="AlphaFoldDB" id="A0A2V0P6P4"/>
<keyword evidence="6" id="KW-1185">Reference proteome</keyword>